<evidence type="ECO:0000259" key="8">
    <source>
        <dbReference type="PROSITE" id="PS50109"/>
    </source>
</evidence>
<dbReference type="CDD" id="cd00082">
    <property type="entry name" value="HisKA"/>
    <property type="match status" value="1"/>
</dbReference>
<dbReference type="PANTHER" id="PTHR43047:SF9">
    <property type="entry name" value="HISTIDINE KINASE"/>
    <property type="match status" value="1"/>
</dbReference>
<feature type="domain" description="Response regulatory" evidence="9">
    <location>
        <begin position="485"/>
        <end position="602"/>
    </location>
</feature>
<keyword evidence="7" id="KW-1133">Transmembrane helix</keyword>
<dbReference type="PROSITE" id="PS50109">
    <property type="entry name" value="HIS_KIN"/>
    <property type="match status" value="1"/>
</dbReference>
<evidence type="ECO:0000256" key="7">
    <source>
        <dbReference type="SAM" id="Phobius"/>
    </source>
</evidence>
<evidence type="ECO:0000313" key="10">
    <source>
        <dbReference type="EMBL" id="VAW59969.1"/>
    </source>
</evidence>
<feature type="transmembrane region" description="Helical" evidence="7">
    <location>
        <begin position="89"/>
        <end position="111"/>
    </location>
</feature>
<feature type="domain" description="Histidine kinase" evidence="8">
    <location>
        <begin position="242"/>
        <end position="462"/>
    </location>
</feature>
<evidence type="ECO:0000256" key="6">
    <source>
        <dbReference type="SAM" id="Coils"/>
    </source>
</evidence>
<dbReference type="PROSITE" id="PS50110">
    <property type="entry name" value="RESPONSE_REGULATORY"/>
    <property type="match status" value="1"/>
</dbReference>
<dbReference type="CDD" id="cd00156">
    <property type="entry name" value="REC"/>
    <property type="match status" value="1"/>
</dbReference>
<proteinExistence type="predicted"/>
<evidence type="ECO:0000256" key="3">
    <source>
        <dbReference type="ARBA" id="ARBA00022553"/>
    </source>
</evidence>
<dbReference type="SMART" id="SM00387">
    <property type="entry name" value="HATPase_c"/>
    <property type="match status" value="1"/>
</dbReference>
<protein>
    <recommendedName>
        <fullName evidence="2">histidine kinase</fullName>
        <ecNumber evidence="2">2.7.13.3</ecNumber>
    </recommendedName>
</protein>
<comment type="catalytic activity">
    <reaction evidence="1">
        <text>ATP + protein L-histidine = ADP + protein N-phospho-L-histidine.</text>
        <dbReference type="EC" id="2.7.13.3"/>
    </reaction>
</comment>
<dbReference type="SUPFAM" id="SSF55874">
    <property type="entry name" value="ATPase domain of HSP90 chaperone/DNA topoisomerase II/histidine kinase"/>
    <property type="match status" value="1"/>
</dbReference>
<feature type="transmembrane region" description="Helical" evidence="7">
    <location>
        <begin position="166"/>
        <end position="184"/>
    </location>
</feature>
<keyword evidence="5" id="KW-0418">Kinase</keyword>
<accession>A0A3B0XEF7</accession>
<dbReference type="PRINTS" id="PR00344">
    <property type="entry name" value="BCTRLSENSOR"/>
</dbReference>
<dbReference type="Pfam" id="PF02518">
    <property type="entry name" value="HATPase_c"/>
    <property type="match status" value="1"/>
</dbReference>
<dbReference type="SUPFAM" id="SSF52172">
    <property type="entry name" value="CheY-like"/>
    <property type="match status" value="1"/>
</dbReference>
<dbReference type="PANTHER" id="PTHR43047">
    <property type="entry name" value="TWO-COMPONENT HISTIDINE PROTEIN KINASE"/>
    <property type="match status" value="1"/>
</dbReference>
<dbReference type="Gene3D" id="3.30.565.10">
    <property type="entry name" value="Histidine kinase-like ATPase, C-terminal domain"/>
    <property type="match status" value="1"/>
</dbReference>
<evidence type="ECO:0000256" key="2">
    <source>
        <dbReference type="ARBA" id="ARBA00012438"/>
    </source>
</evidence>
<evidence type="ECO:0000256" key="4">
    <source>
        <dbReference type="ARBA" id="ARBA00022679"/>
    </source>
</evidence>
<organism evidence="10">
    <name type="scientific">hydrothermal vent metagenome</name>
    <dbReference type="NCBI Taxonomy" id="652676"/>
    <lineage>
        <taxon>unclassified sequences</taxon>
        <taxon>metagenomes</taxon>
        <taxon>ecological metagenomes</taxon>
    </lineage>
</organism>
<feature type="coiled-coil region" evidence="6">
    <location>
        <begin position="205"/>
        <end position="232"/>
    </location>
</feature>
<dbReference type="SMART" id="SM00448">
    <property type="entry name" value="REC"/>
    <property type="match status" value="1"/>
</dbReference>
<dbReference type="SUPFAM" id="SSF47384">
    <property type="entry name" value="Homodimeric domain of signal transducing histidine kinase"/>
    <property type="match status" value="1"/>
</dbReference>
<dbReference type="InterPro" id="IPR003661">
    <property type="entry name" value="HisK_dim/P_dom"/>
</dbReference>
<dbReference type="Pfam" id="PF00512">
    <property type="entry name" value="HisKA"/>
    <property type="match status" value="1"/>
</dbReference>
<sequence length="617" mass="69258">MVVIENEHLQQKIFAEQVRIIYQQLALFIYGGATASILVVILFWENASQTLLIAWFVAILVMCFGLLYPLQVVYKRANPPDEKMKKWGFVVTLALGVSFTTWGLMGTLFYSREVFEYQLLLNLFVIGGSAVIMIGTTSYMRVYYITCIPVLLPLFVRFVFHGDVLHLALSACLLLFWVIMTAGCRQINQSVVKSLMLGYRNQGLVEEVTQQKERVLQQKEKVMQQKEVAEQANLAKSRFLAAASHDLRQPLQAQALFVAELYGRLHEPDKCRVILARLDDSIHAMRGLFNALLDISKLDAGVVHPKVKNFKISSLLTVIEGEYVAHARDRGLELKIRCRCDREGREVVVRTDPSLLDCVLRNLIVNAIRYTQSGRVLVCCRYRGKYLLVEVWDTGPGIAEKYRRNIFQEFFQIENQQRDRSKGLGLGLSVVRRIAKLLDCPVKVDSIEGKGSRFSISVPLSDSDPVTVRNHTKQQMDRHILGGVSVAVVDDDVAIRQGMRGLLESWGCHVLSAESGKELLSKLSRGNFVPDIIVADYRLAGSLTGVQVVQQARVFLNNDVPAVLITGDIGVDKLQDVQLSGIPLMHKPVQPGKFRTLVQYLLSSTADDLVDEPVEPG</sequence>
<dbReference type="Gene3D" id="1.10.287.130">
    <property type="match status" value="1"/>
</dbReference>
<evidence type="ECO:0000256" key="1">
    <source>
        <dbReference type="ARBA" id="ARBA00000085"/>
    </source>
</evidence>
<keyword evidence="7" id="KW-0472">Membrane</keyword>
<dbReference type="Pfam" id="PF00072">
    <property type="entry name" value="Response_reg"/>
    <property type="match status" value="1"/>
</dbReference>
<dbReference type="InterPro" id="IPR036890">
    <property type="entry name" value="HATPase_C_sf"/>
</dbReference>
<evidence type="ECO:0000259" key="9">
    <source>
        <dbReference type="PROSITE" id="PS50110"/>
    </source>
</evidence>
<dbReference type="InterPro" id="IPR003594">
    <property type="entry name" value="HATPase_dom"/>
</dbReference>
<reference evidence="10" key="1">
    <citation type="submission" date="2018-06" db="EMBL/GenBank/DDBJ databases">
        <authorList>
            <person name="Zhirakovskaya E."/>
        </authorList>
    </citation>
    <scope>NUCLEOTIDE SEQUENCE</scope>
</reference>
<dbReference type="Gene3D" id="3.40.50.2300">
    <property type="match status" value="1"/>
</dbReference>
<dbReference type="AlphaFoldDB" id="A0A3B0XEF7"/>
<keyword evidence="6" id="KW-0175">Coiled coil</keyword>
<dbReference type="GO" id="GO:0005886">
    <property type="term" value="C:plasma membrane"/>
    <property type="evidence" value="ECO:0007669"/>
    <property type="project" value="TreeGrafter"/>
</dbReference>
<feature type="transmembrane region" description="Helical" evidence="7">
    <location>
        <begin position="21"/>
        <end position="44"/>
    </location>
</feature>
<dbReference type="InterPro" id="IPR011006">
    <property type="entry name" value="CheY-like_superfamily"/>
</dbReference>
<name>A0A3B0XEF7_9ZZZZ</name>
<dbReference type="EC" id="2.7.13.3" evidence="2"/>
<evidence type="ECO:0000256" key="5">
    <source>
        <dbReference type="ARBA" id="ARBA00022777"/>
    </source>
</evidence>
<keyword evidence="7" id="KW-0812">Transmembrane</keyword>
<feature type="transmembrane region" description="Helical" evidence="7">
    <location>
        <begin position="50"/>
        <end position="68"/>
    </location>
</feature>
<dbReference type="InterPro" id="IPR004358">
    <property type="entry name" value="Sig_transdc_His_kin-like_C"/>
</dbReference>
<dbReference type="FunFam" id="3.30.565.10:FF:000049">
    <property type="entry name" value="Two-component sensor histidine kinase"/>
    <property type="match status" value="1"/>
</dbReference>
<keyword evidence="3" id="KW-0597">Phosphoprotein</keyword>
<dbReference type="SMART" id="SM00388">
    <property type="entry name" value="HisKA"/>
    <property type="match status" value="1"/>
</dbReference>
<dbReference type="EMBL" id="UOFG01000102">
    <property type="protein sequence ID" value="VAW59969.1"/>
    <property type="molecule type" value="Genomic_DNA"/>
</dbReference>
<dbReference type="GO" id="GO:0000155">
    <property type="term" value="F:phosphorelay sensor kinase activity"/>
    <property type="evidence" value="ECO:0007669"/>
    <property type="project" value="InterPro"/>
</dbReference>
<dbReference type="InterPro" id="IPR001789">
    <property type="entry name" value="Sig_transdc_resp-reg_receiver"/>
</dbReference>
<gene>
    <name evidence="10" type="ORF">MNBD_GAMMA11-880</name>
</gene>
<dbReference type="InterPro" id="IPR005467">
    <property type="entry name" value="His_kinase_dom"/>
</dbReference>
<dbReference type="GO" id="GO:0009927">
    <property type="term" value="F:histidine phosphotransfer kinase activity"/>
    <property type="evidence" value="ECO:0007669"/>
    <property type="project" value="TreeGrafter"/>
</dbReference>
<dbReference type="InterPro" id="IPR036097">
    <property type="entry name" value="HisK_dim/P_sf"/>
</dbReference>
<feature type="transmembrane region" description="Helical" evidence="7">
    <location>
        <begin position="117"/>
        <end position="135"/>
    </location>
</feature>
<keyword evidence="4" id="KW-0808">Transferase</keyword>